<dbReference type="Gene3D" id="3.40.50.1000">
    <property type="entry name" value="HAD superfamily/HAD-like"/>
    <property type="match status" value="1"/>
</dbReference>
<name>A0A7Y9JFJ5_9ACTN</name>
<dbReference type="RefSeq" id="WP_179843891.1">
    <property type="nucleotide sequence ID" value="NZ_JACCBA010000001.1"/>
</dbReference>
<dbReference type="InterPro" id="IPR023214">
    <property type="entry name" value="HAD_sf"/>
</dbReference>
<dbReference type="AlphaFoldDB" id="A0A7Y9JFJ5"/>
<dbReference type="EMBL" id="JACCBA010000001">
    <property type="protein sequence ID" value="NYD46673.1"/>
    <property type="molecule type" value="Genomic_DNA"/>
</dbReference>
<protein>
    <submittedName>
        <fullName evidence="1">Trehalose-phosphatase</fullName>
    </submittedName>
</protein>
<accession>A0A7Y9JFJ5</accession>
<proteinExistence type="predicted"/>
<keyword evidence="2" id="KW-1185">Reference proteome</keyword>
<evidence type="ECO:0000313" key="2">
    <source>
        <dbReference type="Proteomes" id="UP000529783"/>
    </source>
</evidence>
<dbReference type="Gene3D" id="3.30.70.1020">
    <property type="entry name" value="Trehalose-6-phosphate phosphatase related protein, domain 2"/>
    <property type="match status" value="1"/>
</dbReference>
<dbReference type="InterPro" id="IPR036412">
    <property type="entry name" value="HAD-like_sf"/>
</dbReference>
<dbReference type="Proteomes" id="UP000529783">
    <property type="component" value="Unassembled WGS sequence"/>
</dbReference>
<evidence type="ECO:0000313" key="1">
    <source>
        <dbReference type="EMBL" id="NYD46673.1"/>
    </source>
</evidence>
<organism evidence="1 2">
    <name type="scientific">Actinomadura luteofluorescens</name>
    <dbReference type="NCBI Taxonomy" id="46163"/>
    <lineage>
        <taxon>Bacteria</taxon>
        <taxon>Bacillati</taxon>
        <taxon>Actinomycetota</taxon>
        <taxon>Actinomycetes</taxon>
        <taxon>Streptosporangiales</taxon>
        <taxon>Thermomonosporaceae</taxon>
        <taxon>Actinomadura</taxon>
    </lineage>
</organism>
<dbReference type="SUPFAM" id="SSF56784">
    <property type="entry name" value="HAD-like"/>
    <property type="match status" value="1"/>
</dbReference>
<sequence>MVQFFLDLARWPYGKGATCFTVLTDGGREALEAILDRIWWTIFLLDLDGSCWEIVRHPDEPCVKCQLHKELARLGRRAYLVAFLTGRAVAQLRKFGMLLRRIVAFCQFGAEKWEKGKQQDLVLVPPGLDHAIAELRARLALAGLAVSIEEKRHGVAGHWALGTSMTGIEQVMALFQQVADELGMACHPGNGVVELTPKGLNKKVSGTAIIRQFVGDEVLADFVDTFTDEELVVYRQLCAHLGTPKRKKVLRLQKLFRFVYVGDSAPDVPVGQLFRYLRDRGYHVLLVVVAGHQPLEELADVVVGDSDGTLHVLRDVGIHARPWWRPGRSHSGKAA</sequence>
<comment type="caution">
    <text evidence="1">The sequence shown here is derived from an EMBL/GenBank/DDBJ whole genome shotgun (WGS) entry which is preliminary data.</text>
</comment>
<reference evidence="1 2" key="1">
    <citation type="submission" date="2020-07" db="EMBL/GenBank/DDBJ databases">
        <title>Sequencing the genomes of 1000 actinobacteria strains.</title>
        <authorList>
            <person name="Klenk H.-P."/>
        </authorList>
    </citation>
    <scope>NUCLEOTIDE SEQUENCE [LARGE SCALE GENOMIC DNA]</scope>
    <source>
        <strain evidence="1 2">DSM 40398</strain>
    </source>
</reference>
<gene>
    <name evidence="1" type="ORF">BJY14_002656</name>
</gene>